<dbReference type="SUPFAM" id="SSF82771">
    <property type="entry name" value="GIY-YIG endonuclease"/>
    <property type="match status" value="1"/>
</dbReference>
<dbReference type="InterPro" id="IPR000305">
    <property type="entry name" value="GIY-YIG_endonuc"/>
</dbReference>
<evidence type="ECO:0000313" key="4">
    <source>
        <dbReference type="Proteomes" id="UP000215215"/>
    </source>
</evidence>
<dbReference type="InterPro" id="IPR035901">
    <property type="entry name" value="GIY-YIG_endonuc_sf"/>
</dbReference>
<dbReference type="Gene3D" id="3.40.1440.10">
    <property type="entry name" value="GIY-YIG endonuclease"/>
    <property type="match status" value="1"/>
</dbReference>
<feature type="domain" description="GIY-YIG" evidence="2">
    <location>
        <begin position="1"/>
        <end position="66"/>
    </location>
</feature>
<gene>
    <name evidence="3" type="ORF">CH333_08975</name>
</gene>
<accession>A0A235BNP7</accession>
<protein>
    <submittedName>
        <fullName evidence="3">Excinuclease ABC subunit C</fullName>
    </submittedName>
</protein>
<sequence length="88" mass="10545">MRGPRFIGGRSNLKRRVYEHKTKIINGFTKKYNITKLVYYEVFKDIYNAISREKQIKGGSRQKKIALINGMNKEWKDLYEELWGMSRI</sequence>
<comment type="caution">
    <text evidence="3">The sequence shown here is derived from an EMBL/GenBank/DDBJ whole genome shotgun (WGS) entry which is preliminary data.</text>
</comment>
<dbReference type="AlphaFoldDB" id="A0A235BNP7"/>
<evidence type="ECO:0000259" key="2">
    <source>
        <dbReference type="PROSITE" id="PS50164"/>
    </source>
</evidence>
<comment type="similarity">
    <text evidence="1">Belongs to the UPF0213 family.</text>
</comment>
<reference evidence="3 4" key="1">
    <citation type="submission" date="2017-07" db="EMBL/GenBank/DDBJ databases">
        <title>Recovery of genomes from metagenomes via a dereplication, aggregation, and scoring strategy.</title>
        <authorList>
            <person name="Sieber C.M."/>
            <person name="Probst A.J."/>
            <person name="Sharrar A."/>
            <person name="Thomas B.C."/>
            <person name="Hess M."/>
            <person name="Tringe S.G."/>
            <person name="Banfield J.F."/>
        </authorList>
    </citation>
    <scope>NUCLEOTIDE SEQUENCE [LARGE SCALE GENOMIC DNA]</scope>
    <source>
        <strain evidence="3">JGI_Cruoil_03_44_89</strain>
    </source>
</reference>
<dbReference type="PANTHER" id="PTHR34477:SF5">
    <property type="entry name" value="BSL5627 PROTEIN"/>
    <property type="match status" value="1"/>
</dbReference>
<dbReference type="EMBL" id="NOZQ01000204">
    <property type="protein sequence ID" value="OYD14123.1"/>
    <property type="molecule type" value="Genomic_DNA"/>
</dbReference>
<evidence type="ECO:0000313" key="3">
    <source>
        <dbReference type="EMBL" id="OYD14123.1"/>
    </source>
</evidence>
<dbReference type="Pfam" id="PF01541">
    <property type="entry name" value="GIY-YIG"/>
    <property type="match status" value="1"/>
</dbReference>
<dbReference type="InterPro" id="IPR050190">
    <property type="entry name" value="UPF0213_domain"/>
</dbReference>
<name>A0A235BNP7_UNCW3</name>
<dbReference type="PANTHER" id="PTHR34477">
    <property type="entry name" value="UPF0213 PROTEIN YHBQ"/>
    <property type="match status" value="1"/>
</dbReference>
<dbReference type="PROSITE" id="PS50164">
    <property type="entry name" value="GIY_YIG"/>
    <property type="match status" value="1"/>
</dbReference>
<organism evidence="3 4">
    <name type="scientific">candidate division WOR-3 bacterium JGI_Cruoil_03_44_89</name>
    <dbReference type="NCBI Taxonomy" id="1973748"/>
    <lineage>
        <taxon>Bacteria</taxon>
        <taxon>Bacteria division WOR-3</taxon>
    </lineage>
</organism>
<evidence type="ECO:0000256" key="1">
    <source>
        <dbReference type="ARBA" id="ARBA00007435"/>
    </source>
</evidence>
<proteinExistence type="inferred from homology"/>
<dbReference type="Proteomes" id="UP000215215">
    <property type="component" value="Unassembled WGS sequence"/>
</dbReference>
<dbReference type="CDD" id="cd10448">
    <property type="entry name" value="GIY-YIG_unchar_3"/>
    <property type="match status" value="1"/>
</dbReference>